<protein>
    <recommendedName>
        <fullName evidence="4">DUF397 domain-containing protein</fullName>
    </recommendedName>
</protein>
<feature type="compositionally biased region" description="Polar residues" evidence="1">
    <location>
        <begin position="25"/>
        <end position="38"/>
    </location>
</feature>
<organism evidence="2 3">
    <name type="scientific">Oryza sativa subsp. japonica</name>
    <name type="common">Rice</name>
    <dbReference type="NCBI Taxonomy" id="39947"/>
    <lineage>
        <taxon>Eukaryota</taxon>
        <taxon>Viridiplantae</taxon>
        <taxon>Streptophyta</taxon>
        <taxon>Embryophyta</taxon>
        <taxon>Tracheophyta</taxon>
        <taxon>Spermatophyta</taxon>
        <taxon>Magnoliopsida</taxon>
        <taxon>Liliopsida</taxon>
        <taxon>Poales</taxon>
        <taxon>Poaceae</taxon>
        <taxon>BOP clade</taxon>
        <taxon>Oryzoideae</taxon>
        <taxon>Oryzeae</taxon>
        <taxon>Oryzinae</taxon>
        <taxon>Oryza</taxon>
        <taxon>Oryza sativa</taxon>
    </lineage>
</organism>
<dbReference type="EMBL" id="AP005098">
    <property type="protein sequence ID" value="BAC83692.1"/>
    <property type="molecule type" value="Genomic_DNA"/>
</dbReference>
<reference evidence="3" key="2">
    <citation type="journal article" date="2008" name="Nucleic Acids Res.">
        <title>The rice annotation project database (RAP-DB): 2008 update.</title>
        <authorList>
            <consortium name="The rice annotation project (RAP)"/>
        </authorList>
    </citation>
    <scope>GENOME REANNOTATION</scope>
    <source>
        <strain evidence="3">cv. Nipponbare</strain>
    </source>
</reference>
<evidence type="ECO:0008006" key="4">
    <source>
        <dbReference type="Google" id="ProtNLM"/>
    </source>
</evidence>
<feature type="region of interest" description="Disordered" evidence="1">
    <location>
        <begin position="1"/>
        <end position="81"/>
    </location>
</feature>
<dbReference type="Proteomes" id="UP000000763">
    <property type="component" value="Chromosome 7"/>
</dbReference>
<evidence type="ECO:0000313" key="2">
    <source>
        <dbReference type="EMBL" id="BAC83692.1"/>
    </source>
</evidence>
<evidence type="ECO:0000313" key="3">
    <source>
        <dbReference type="Proteomes" id="UP000000763"/>
    </source>
</evidence>
<feature type="compositionally biased region" description="Low complexity" evidence="1">
    <location>
        <begin position="68"/>
        <end position="81"/>
    </location>
</feature>
<gene>
    <name evidence="2" type="primary">OSJNBa0008C11.45</name>
</gene>
<name>Q6Z5T8_ORYSJ</name>
<sequence length="81" mass="8576">MAPPSPIGDRDNRPGEPATRWCSRSRGSQENQCVTTVQDGEDGGRRSGAGRRRRWTSARPPEPPLVVPVPAAERGAAATAG</sequence>
<dbReference type="AlphaFoldDB" id="Q6Z5T8"/>
<accession>Q6Z5T8</accession>
<proteinExistence type="predicted"/>
<reference evidence="3" key="1">
    <citation type="journal article" date="2005" name="Nature">
        <title>The map-based sequence of the rice genome.</title>
        <authorList>
            <consortium name="International rice genome sequencing project (IRGSP)"/>
            <person name="Matsumoto T."/>
            <person name="Wu J."/>
            <person name="Kanamori H."/>
            <person name="Katayose Y."/>
            <person name="Fujisawa M."/>
            <person name="Namiki N."/>
            <person name="Mizuno H."/>
            <person name="Yamamoto K."/>
            <person name="Antonio B.A."/>
            <person name="Baba T."/>
            <person name="Sakata K."/>
            <person name="Nagamura Y."/>
            <person name="Aoki H."/>
            <person name="Arikawa K."/>
            <person name="Arita K."/>
            <person name="Bito T."/>
            <person name="Chiden Y."/>
            <person name="Fujitsuka N."/>
            <person name="Fukunaka R."/>
            <person name="Hamada M."/>
            <person name="Harada C."/>
            <person name="Hayashi A."/>
            <person name="Hijishita S."/>
            <person name="Honda M."/>
            <person name="Hosokawa S."/>
            <person name="Ichikawa Y."/>
            <person name="Idonuma A."/>
            <person name="Iijima M."/>
            <person name="Ikeda M."/>
            <person name="Ikeno M."/>
            <person name="Ito K."/>
            <person name="Ito S."/>
            <person name="Ito T."/>
            <person name="Ito Y."/>
            <person name="Ito Y."/>
            <person name="Iwabuchi A."/>
            <person name="Kamiya K."/>
            <person name="Karasawa W."/>
            <person name="Kurita K."/>
            <person name="Katagiri S."/>
            <person name="Kikuta A."/>
            <person name="Kobayashi H."/>
            <person name="Kobayashi N."/>
            <person name="Machita K."/>
            <person name="Maehara T."/>
            <person name="Masukawa M."/>
            <person name="Mizubayashi T."/>
            <person name="Mukai Y."/>
            <person name="Nagasaki H."/>
            <person name="Nagata Y."/>
            <person name="Naito S."/>
            <person name="Nakashima M."/>
            <person name="Nakama Y."/>
            <person name="Nakamichi Y."/>
            <person name="Nakamura M."/>
            <person name="Meguro A."/>
            <person name="Negishi M."/>
            <person name="Ohta I."/>
            <person name="Ohta T."/>
            <person name="Okamoto M."/>
            <person name="Ono N."/>
            <person name="Saji S."/>
            <person name="Sakaguchi M."/>
            <person name="Sakai K."/>
            <person name="Shibata M."/>
            <person name="Shimokawa T."/>
            <person name="Song J."/>
            <person name="Takazaki Y."/>
            <person name="Terasawa K."/>
            <person name="Tsugane M."/>
            <person name="Tsuji K."/>
            <person name="Ueda S."/>
            <person name="Waki K."/>
            <person name="Yamagata H."/>
            <person name="Yamamoto M."/>
            <person name="Yamamoto S."/>
            <person name="Yamane H."/>
            <person name="Yoshiki S."/>
            <person name="Yoshihara R."/>
            <person name="Yukawa K."/>
            <person name="Zhong H."/>
            <person name="Yano M."/>
            <person name="Yuan Q."/>
            <person name="Ouyang S."/>
            <person name="Liu J."/>
            <person name="Jones K.M."/>
            <person name="Gansberger K."/>
            <person name="Moffat K."/>
            <person name="Hill J."/>
            <person name="Bera J."/>
            <person name="Fadrosh D."/>
            <person name="Jin S."/>
            <person name="Johri S."/>
            <person name="Kim M."/>
            <person name="Overton L."/>
            <person name="Reardon M."/>
            <person name="Tsitrin T."/>
            <person name="Vuong H."/>
            <person name="Weaver B."/>
            <person name="Ciecko A."/>
            <person name="Tallon L."/>
            <person name="Jackson J."/>
            <person name="Pai G."/>
            <person name="Aken S.V."/>
            <person name="Utterback T."/>
            <person name="Reidmuller S."/>
            <person name="Feldblyum T."/>
            <person name="Hsiao J."/>
            <person name="Zismann V."/>
            <person name="Iobst S."/>
            <person name="de Vazeille A.R."/>
            <person name="Buell C.R."/>
            <person name="Ying K."/>
            <person name="Li Y."/>
            <person name="Lu T."/>
            <person name="Huang Y."/>
            <person name="Zhao Q."/>
            <person name="Feng Q."/>
            <person name="Zhang L."/>
            <person name="Zhu J."/>
            <person name="Weng Q."/>
            <person name="Mu J."/>
            <person name="Lu Y."/>
            <person name="Fan D."/>
            <person name="Liu Y."/>
            <person name="Guan J."/>
            <person name="Zhang Y."/>
            <person name="Yu S."/>
            <person name="Liu X."/>
            <person name="Zhang Y."/>
            <person name="Hong G."/>
            <person name="Han B."/>
            <person name="Choisne N."/>
            <person name="Demange N."/>
            <person name="Orjeda G."/>
            <person name="Samain S."/>
            <person name="Cattolico L."/>
            <person name="Pelletier E."/>
            <person name="Couloux A."/>
            <person name="Segurens B."/>
            <person name="Wincker P."/>
            <person name="D'Hont A."/>
            <person name="Scarpelli C."/>
            <person name="Weissenbach J."/>
            <person name="Salanoubat M."/>
            <person name="Quetier F."/>
            <person name="Yu Y."/>
            <person name="Kim H.R."/>
            <person name="Rambo T."/>
            <person name="Currie J."/>
            <person name="Collura K."/>
            <person name="Luo M."/>
            <person name="Yang T."/>
            <person name="Ammiraju J.S.S."/>
            <person name="Engler F."/>
            <person name="Soderlund C."/>
            <person name="Wing R.A."/>
            <person name="Palmer L.E."/>
            <person name="de la Bastide M."/>
            <person name="Spiegel L."/>
            <person name="Nascimento L."/>
            <person name="Zutavern T."/>
            <person name="O'Shaughnessy A."/>
            <person name="Dike S."/>
            <person name="Dedhia N."/>
            <person name="Preston R."/>
            <person name="Balija V."/>
            <person name="McCombie W.R."/>
            <person name="Chow T."/>
            <person name="Chen H."/>
            <person name="Chung M."/>
            <person name="Chen C."/>
            <person name="Shaw J."/>
            <person name="Wu H."/>
            <person name="Hsiao K."/>
            <person name="Chao Y."/>
            <person name="Chu M."/>
            <person name="Cheng C."/>
            <person name="Hour A."/>
            <person name="Lee P."/>
            <person name="Lin S."/>
            <person name="Lin Y."/>
            <person name="Liou J."/>
            <person name="Liu S."/>
            <person name="Hsing Y."/>
            <person name="Raghuvanshi S."/>
            <person name="Mohanty A."/>
            <person name="Bharti A.K."/>
            <person name="Gaur A."/>
            <person name="Gupta V."/>
            <person name="Kumar D."/>
            <person name="Ravi V."/>
            <person name="Vij S."/>
            <person name="Kapur A."/>
            <person name="Khurana P."/>
            <person name="Khurana P."/>
            <person name="Khurana J.P."/>
            <person name="Tyagi A.K."/>
            <person name="Gaikwad K."/>
            <person name="Singh A."/>
            <person name="Dalal V."/>
            <person name="Srivastava S."/>
            <person name="Dixit A."/>
            <person name="Pal A.K."/>
            <person name="Ghazi I.A."/>
            <person name="Yadav M."/>
            <person name="Pandit A."/>
            <person name="Bhargava A."/>
            <person name="Sureshbabu K."/>
            <person name="Batra K."/>
            <person name="Sharma T.R."/>
            <person name="Mohapatra T."/>
            <person name="Singh N.K."/>
            <person name="Messing J."/>
            <person name="Nelson A.B."/>
            <person name="Fuks G."/>
            <person name="Kavchok S."/>
            <person name="Keizer G."/>
            <person name="Linton E."/>
            <person name="Llaca V."/>
            <person name="Song R."/>
            <person name="Tanyolac B."/>
            <person name="Young S."/>
            <person name="Ho-Il K."/>
            <person name="Hahn J.H."/>
            <person name="Sangsakoo G."/>
            <person name="Vanavichit A."/>
            <person name="de Mattos Luiz.A.T."/>
            <person name="Zimmer P.D."/>
            <person name="Malone G."/>
            <person name="Dellagostin O."/>
            <person name="de Oliveira A.C."/>
            <person name="Bevan M."/>
            <person name="Bancroft I."/>
            <person name="Minx P."/>
            <person name="Cordum H."/>
            <person name="Wilson R."/>
            <person name="Cheng Z."/>
            <person name="Jin W."/>
            <person name="Jiang J."/>
            <person name="Leong S.A."/>
            <person name="Iwama H."/>
            <person name="Gojobori T."/>
            <person name="Itoh T."/>
            <person name="Niimura Y."/>
            <person name="Fujii Y."/>
            <person name="Habara T."/>
            <person name="Sakai H."/>
            <person name="Sato Y."/>
            <person name="Wilson G."/>
            <person name="Kumar K."/>
            <person name="McCouch S."/>
            <person name="Juretic N."/>
            <person name="Hoen D."/>
            <person name="Wright S."/>
            <person name="Bruskiewich R."/>
            <person name="Bureau T."/>
            <person name="Miyao A."/>
            <person name="Hirochika H."/>
            <person name="Nishikawa T."/>
            <person name="Kadowaki K."/>
            <person name="Sugiura M."/>
            <person name="Burr B."/>
            <person name="Sasaki T."/>
        </authorList>
    </citation>
    <scope>NUCLEOTIDE SEQUENCE [LARGE SCALE GENOMIC DNA]</scope>
    <source>
        <strain evidence="3">cv. Nipponbare</strain>
    </source>
</reference>
<evidence type="ECO:0000256" key="1">
    <source>
        <dbReference type="SAM" id="MobiDB-lite"/>
    </source>
</evidence>